<comment type="caution">
    <text evidence="1">The sequence shown here is derived from an EMBL/GenBank/DDBJ whole genome shotgun (WGS) entry which is preliminary data.</text>
</comment>
<keyword evidence="2" id="KW-1185">Reference proteome</keyword>
<evidence type="ECO:0000313" key="1">
    <source>
        <dbReference type="EMBL" id="KAL1892047.1"/>
    </source>
</evidence>
<gene>
    <name evidence="1" type="ORF">Cpir12675_004698</name>
</gene>
<dbReference type="EMBL" id="JAWDJO010000139">
    <property type="protein sequence ID" value="KAL1892047.1"/>
    <property type="molecule type" value="Genomic_DNA"/>
</dbReference>
<protein>
    <submittedName>
        <fullName evidence="1">Uncharacterized protein</fullName>
    </submittedName>
</protein>
<accession>A0ABR3YVY4</accession>
<dbReference type="Proteomes" id="UP001583280">
    <property type="component" value="Unassembled WGS sequence"/>
</dbReference>
<organism evidence="1 2">
    <name type="scientific">Ceratocystis pirilliformis</name>
    <dbReference type="NCBI Taxonomy" id="259994"/>
    <lineage>
        <taxon>Eukaryota</taxon>
        <taxon>Fungi</taxon>
        <taxon>Dikarya</taxon>
        <taxon>Ascomycota</taxon>
        <taxon>Pezizomycotina</taxon>
        <taxon>Sordariomycetes</taxon>
        <taxon>Hypocreomycetidae</taxon>
        <taxon>Microascales</taxon>
        <taxon>Ceratocystidaceae</taxon>
        <taxon>Ceratocystis</taxon>
    </lineage>
</organism>
<proteinExistence type="predicted"/>
<evidence type="ECO:0000313" key="2">
    <source>
        <dbReference type="Proteomes" id="UP001583280"/>
    </source>
</evidence>
<name>A0ABR3YVY4_9PEZI</name>
<sequence length="146" mass="16575">MDVKDYSINEATRFHRRHNRLTNKAQIRVTPQDKGWSTFSKMHYYETAAKMIPDKEIDRIIVEQREKETYGTDFQAVTIETLRFSFRSPSQDGDTNVDPVGARAAKLIAEDDLEAVAEIVENAAVAHEKAILEGETEGFPDTSLDN</sequence>
<reference evidence="1 2" key="1">
    <citation type="journal article" date="2024" name="IMA Fungus">
        <title>IMA Genome - F19 : A genome assembly and annotation guide to empower mycologists, including annotated draft genome sequences of Ceratocystis pirilliformis, Diaporthe australafricana, Fusarium ophioides, Paecilomyces lecythidis, and Sporothrix stenoceras.</title>
        <authorList>
            <person name="Aylward J."/>
            <person name="Wilson A.M."/>
            <person name="Visagie C.M."/>
            <person name="Spraker J."/>
            <person name="Barnes I."/>
            <person name="Buitendag C."/>
            <person name="Ceriani C."/>
            <person name="Del Mar Angel L."/>
            <person name="du Plessis D."/>
            <person name="Fuchs T."/>
            <person name="Gasser K."/>
            <person name="Kramer D."/>
            <person name="Li W."/>
            <person name="Munsamy K."/>
            <person name="Piso A."/>
            <person name="Price J.L."/>
            <person name="Sonnekus B."/>
            <person name="Thomas C."/>
            <person name="van der Nest A."/>
            <person name="van Dijk A."/>
            <person name="van Heerden A."/>
            <person name="van Vuuren N."/>
            <person name="Yilmaz N."/>
            <person name="Duong T.A."/>
            <person name="van der Merwe N.A."/>
            <person name="Wingfield M.J."/>
            <person name="Wingfield B.D."/>
        </authorList>
    </citation>
    <scope>NUCLEOTIDE SEQUENCE [LARGE SCALE GENOMIC DNA]</scope>
    <source>
        <strain evidence="1 2">CMW 12675</strain>
    </source>
</reference>